<dbReference type="Gene3D" id="1.25.40.20">
    <property type="entry name" value="Ankyrin repeat-containing domain"/>
    <property type="match status" value="1"/>
</dbReference>
<organism evidence="16 17">
    <name type="scientific">Tachysurus vachellii</name>
    <name type="common">Darkbarbel catfish</name>
    <name type="synonym">Pelteobagrus vachellii</name>
    <dbReference type="NCBI Taxonomy" id="175792"/>
    <lineage>
        <taxon>Eukaryota</taxon>
        <taxon>Metazoa</taxon>
        <taxon>Chordata</taxon>
        <taxon>Craniata</taxon>
        <taxon>Vertebrata</taxon>
        <taxon>Euteleostomi</taxon>
        <taxon>Actinopterygii</taxon>
        <taxon>Neopterygii</taxon>
        <taxon>Teleostei</taxon>
        <taxon>Ostariophysi</taxon>
        <taxon>Siluriformes</taxon>
        <taxon>Bagridae</taxon>
        <taxon>Tachysurus</taxon>
    </lineage>
</organism>
<keyword evidence="12" id="KW-0469">Meiosis</keyword>
<keyword evidence="10 14" id="KW-0040">ANK repeat</keyword>
<keyword evidence="7" id="KW-0677">Repeat</keyword>
<evidence type="ECO:0000256" key="6">
    <source>
        <dbReference type="ARBA" id="ARBA00022553"/>
    </source>
</evidence>
<dbReference type="CDD" id="cd09521">
    <property type="entry name" value="SAM_ASZ1"/>
    <property type="match status" value="1"/>
</dbReference>
<dbReference type="AlphaFoldDB" id="A0AA88SSC2"/>
<comment type="subcellular location">
    <subcellularLocation>
        <location evidence="1">Cytoplasm</location>
    </subcellularLocation>
</comment>
<dbReference type="PROSITE" id="PS50297">
    <property type="entry name" value="ANK_REP_REGION"/>
    <property type="match status" value="2"/>
</dbReference>
<keyword evidence="8" id="KW-0221">Differentiation</keyword>
<dbReference type="Gene3D" id="1.10.150.50">
    <property type="entry name" value="Transcription Factor, Ets-1"/>
    <property type="match status" value="1"/>
</dbReference>
<evidence type="ECO:0000256" key="10">
    <source>
        <dbReference type="ARBA" id="ARBA00023043"/>
    </source>
</evidence>
<evidence type="ECO:0000256" key="11">
    <source>
        <dbReference type="ARBA" id="ARBA00023158"/>
    </source>
</evidence>
<dbReference type="FunFam" id="1.10.150.50:FF:000089">
    <property type="entry name" value="Ankyrin repeat, SAM and basic leucine zipper domain-containing 1"/>
    <property type="match status" value="1"/>
</dbReference>
<dbReference type="Proteomes" id="UP001187315">
    <property type="component" value="Unassembled WGS sequence"/>
</dbReference>
<dbReference type="InterPro" id="IPR002110">
    <property type="entry name" value="Ankyrin_rpt"/>
</dbReference>
<evidence type="ECO:0000313" key="17">
    <source>
        <dbReference type="Proteomes" id="UP001187315"/>
    </source>
</evidence>
<evidence type="ECO:0000256" key="3">
    <source>
        <dbReference type="ARBA" id="ARBA00020117"/>
    </source>
</evidence>
<dbReference type="SMART" id="SM00248">
    <property type="entry name" value="ANK"/>
    <property type="match status" value="4"/>
</dbReference>
<evidence type="ECO:0000256" key="9">
    <source>
        <dbReference type="ARBA" id="ARBA00022871"/>
    </source>
</evidence>
<proteinExistence type="predicted"/>
<dbReference type="Pfam" id="PF00023">
    <property type="entry name" value="Ank"/>
    <property type="match status" value="1"/>
</dbReference>
<dbReference type="InterPro" id="IPR036770">
    <property type="entry name" value="Ankyrin_rpt-contain_sf"/>
</dbReference>
<dbReference type="InterPro" id="IPR042650">
    <property type="entry name" value="Asz1_SAM"/>
</dbReference>
<evidence type="ECO:0000256" key="4">
    <source>
        <dbReference type="ARBA" id="ARBA00022473"/>
    </source>
</evidence>
<evidence type="ECO:0000313" key="16">
    <source>
        <dbReference type="EMBL" id="KAK2848099.1"/>
    </source>
</evidence>
<dbReference type="PROSITE" id="PS50105">
    <property type="entry name" value="SAM_DOMAIN"/>
    <property type="match status" value="1"/>
</dbReference>
<dbReference type="InterPro" id="IPR001660">
    <property type="entry name" value="SAM"/>
</dbReference>
<reference evidence="16" key="1">
    <citation type="submission" date="2023-08" db="EMBL/GenBank/DDBJ databases">
        <title>Pelteobagrus vachellii genome.</title>
        <authorList>
            <person name="Liu H."/>
        </authorList>
    </citation>
    <scope>NUCLEOTIDE SEQUENCE</scope>
    <source>
        <strain evidence="16">PRFRI_2022a</strain>
        <tissue evidence="16">Muscle</tissue>
    </source>
</reference>
<protein>
    <recommendedName>
        <fullName evidence="3">Ankyrin repeat, SAM and basic leucine zipper domain-containing protein 1</fullName>
    </recommendedName>
    <alternativeName>
        <fullName evidence="13">Germ cell-specific ankyrin, SAM and basic leucine zipper domain-containing protein</fullName>
    </alternativeName>
</protein>
<name>A0AA88SSC2_TACVA</name>
<evidence type="ECO:0000256" key="5">
    <source>
        <dbReference type="ARBA" id="ARBA00022490"/>
    </source>
</evidence>
<evidence type="ECO:0000256" key="14">
    <source>
        <dbReference type="PROSITE-ProRule" id="PRU00023"/>
    </source>
</evidence>
<dbReference type="PROSITE" id="PS50088">
    <property type="entry name" value="ANK_REPEAT"/>
    <property type="match status" value="3"/>
</dbReference>
<feature type="repeat" description="ANK" evidence="14">
    <location>
        <begin position="139"/>
        <end position="171"/>
    </location>
</feature>
<evidence type="ECO:0000259" key="15">
    <source>
        <dbReference type="PROSITE" id="PS50105"/>
    </source>
</evidence>
<keyword evidence="9" id="KW-0744">Spermatogenesis</keyword>
<comment type="caution">
    <text evidence="16">The sequence shown here is derived from an EMBL/GenBank/DDBJ whole genome shotgun (WGS) entry which is preliminary data.</text>
</comment>
<dbReference type="GO" id="GO:0007283">
    <property type="term" value="P:spermatogenesis"/>
    <property type="evidence" value="ECO:0007669"/>
    <property type="project" value="UniProtKB-KW"/>
</dbReference>
<dbReference type="EMBL" id="JAVHJS010000009">
    <property type="protein sequence ID" value="KAK2848099.1"/>
    <property type="molecule type" value="Genomic_DNA"/>
</dbReference>
<keyword evidence="6" id="KW-0597">Phosphoprotein</keyword>
<dbReference type="SUPFAM" id="SSF48403">
    <property type="entry name" value="Ankyrin repeat"/>
    <property type="match status" value="1"/>
</dbReference>
<comment type="subunit">
    <text evidence="2">Interacts with DDX4, PIWIL1, RANBP9 and TDRD1.</text>
</comment>
<dbReference type="SMART" id="SM00454">
    <property type="entry name" value="SAM"/>
    <property type="match status" value="1"/>
</dbReference>
<evidence type="ECO:0000256" key="13">
    <source>
        <dbReference type="ARBA" id="ARBA00030354"/>
    </source>
</evidence>
<feature type="repeat" description="ANK" evidence="14">
    <location>
        <begin position="172"/>
        <end position="204"/>
    </location>
</feature>
<gene>
    <name evidence="16" type="ORF">Q7C36_009781</name>
</gene>
<dbReference type="PANTHER" id="PTHR24157">
    <property type="entry name" value="ANKYRIN REPEAT, SAM AND BASIC LEUCINE ZIPPER DOMAIN-CONTAINING PROTEIN 1"/>
    <property type="match status" value="1"/>
</dbReference>
<dbReference type="SUPFAM" id="SSF47769">
    <property type="entry name" value="SAM/Pointed domain"/>
    <property type="match status" value="1"/>
</dbReference>
<feature type="repeat" description="ANK" evidence="14">
    <location>
        <begin position="68"/>
        <end position="100"/>
    </location>
</feature>
<dbReference type="GO" id="GO:0051321">
    <property type="term" value="P:meiotic cell cycle"/>
    <property type="evidence" value="ECO:0007669"/>
    <property type="project" value="UniProtKB-KW"/>
</dbReference>
<keyword evidence="17" id="KW-1185">Reference proteome</keyword>
<dbReference type="PANTHER" id="PTHR24157:SF3">
    <property type="entry name" value="ANKYRIN REPEAT, SAM AND BASIC LEUCINE ZIPPER DOMAIN-CONTAINING PROTEIN 1"/>
    <property type="match status" value="1"/>
</dbReference>
<evidence type="ECO:0000256" key="8">
    <source>
        <dbReference type="ARBA" id="ARBA00022782"/>
    </source>
</evidence>
<feature type="domain" description="SAM" evidence="15">
    <location>
        <begin position="259"/>
        <end position="322"/>
    </location>
</feature>
<dbReference type="InterPro" id="IPR013761">
    <property type="entry name" value="SAM/pointed_sf"/>
</dbReference>
<keyword evidence="5" id="KW-0963">Cytoplasm</keyword>
<accession>A0AA88SSC2</accession>
<keyword evidence="4" id="KW-0217">Developmental protein</keyword>
<sequence>MNQMNIDFAFPAGEESGTSSDEWDIGYTSCTKTLEPQVSKATLLPEDKVTVLKRAITAGDLDLTRLGFDWSPLMCAVHVGHCEMAEMLLDRGACANFSRDHYTVLMAACTAISATEENISKCVALLLSRHADPNVYSRNRMTCLMLAARDGYVQVINLLVSHGAELNFQDVSGHTALMMAVLYGQEAAVLKLLQLGADKSITNKAGCTAADLARSSKNLQIYRILNSPRDSMVNGTLPSKAKCHNQNPGPVSFSKESSAKLCDIELLLHGLNLEQLSDIMMENDITWSHLLTMEKEELEKIGVTDPEDQTKILNAVQEIHMDRIDLDTLNQLDNIDSGGEELYKFLISLRQQCCYLTETVQDVIRRFPHSTSQLVLTWDPKKEAQAICTELVAQTGDLQKEVLCLRDLLGKLDPIDYTFHTPLPSSCSSMRKRVIKKFAVAVLGAGLLLLLSQARHFKSSL</sequence>
<dbReference type="Pfam" id="PF07647">
    <property type="entry name" value="SAM_2"/>
    <property type="match status" value="1"/>
</dbReference>
<keyword evidence="11" id="KW-0943">RNA-mediated gene silencing</keyword>
<evidence type="ECO:0000256" key="2">
    <source>
        <dbReference type="ARBA" id="ARBA00011479"/>
    </source>
</evidence>
<dbReference type="GO" id="GO:0071546">
    <property type="term" value="C:pi-body"/>
    <property type="evidence" value="ECO:0007669"/>
    <property type="project" value="TreeGrafter"/>
</dbReference>
<evidence type="ECO:0000256" key="12">
    <source>
        <dbReference type="ARBA" id="ARBA00023254"/>
    </source>
</evidence>
<evidence type="ECO:0000256" key="7">
    <source>
        <dbReference type="ARBA" id="ARBA00022737"/>
    </source>
</evidence>
<evidence type="ECO:0000256" key="1">
    <source>
        <dbReference type="ARBA" id="ARBA00004496"/>
    </source>
</evidence>
<dbReference type="Pfam" id="PF12796">
    <property type="entry name" value="Ank_2"/>
    <property type="match status" value="1"/>
</dbReference>
<dbReference type="GO" id="GO:0031047">
    <property type="term" value="P:regulatory ncRNA-mediated gene silencing"/>
    <property type="evidence" value="ECO:0007669"/>
    <property type="project" value="UniProtKB-KW"/>
</dbReference>
<dbReference type="GO" id="GO:0030154">
    <property type="term" value="P:cell differentiation"/>
    <property type="evidence" value="ECO:0007669"/>
    <property type="project" value="UniProtKB-KW"/>
</dbReference>